<organism evidence="2 3">
    <name type="scientific">Vitreoscilla massiliensis</name>
    <dbReference type="NCBI Taxonomy" id="1689272"/>
    <lineage>
        <taxon>Bacteria</taxon>
        <taxon>Pseudomonadati</taxon>
        <taxon>Pseudomonadota</taxon>
        <taxon>Betaproteobacteria</taxon>
        <taxon>Neisseriales</taxon>
        <taxon>Neisseriaceae</taxon>
        <taxon>Vitreoscilla</taxon>
    </lineage>
</organism>
<gene>
    <name evidence="2" type="ORF">LVJ82_05875</name>
</gene>
<dbReference type="RefSeq" id="WP_108721467.1">
    <property type="nucleotide sequence ID" value="NZ_CABKVG010000005.1"/>
</dbReference>
<feature type="region of interest" description="Disordered" evidence="1">
    <location>
        <begin position="104"/>
        <end position="129"/>
    </location>
</feature>
<protein>
    <submittedName>
        <fullName evidence="2">General secretion pathway protein GspG</fullName>
    </submittedName>
</protein>
<dbReference type="EMBL" id="CP091511">
    <property type="protein sequence ID" value="UOO90500.1"/>
    <property type="molecule type" value="Genomic_DNA"/>
</dbReference>
<evidence type="ECO:0000256" key="1">
    <source>
        <dbReference type="SAM" id="MobiDB-lite"/>
    </source>
</evidence>
<evidence type="ECO:0000313" key="2">
    <source>
        <dbReference type="EMBL" id="UOO90500.1"/>
    </source>
</evidence>
<evidence type="ECO:0000313" key="3">
    <source>
        <dbReference type="Proteomes" id="UP000832011"/>
    </source>
</evidence>
<keyword evidence="3" id="KW-1185">Reference proteome</keyword>
<accession>A0ABY4E536</accession>
<proteinExistence type="predicted"/>
<reference evidence="2 3" key="1">
    <citation type="journal article" date="2022" name="Res Sq">
        <title>Evolution of multicellular longitudinally dividing oral cavity symbionts (Neisseriaceae).</title>
        <authorList>
            <person name="Nyongesa S."/>
            <person name="Weber P."/>
            <person name="Bernet E."/>
            <person name="Pullido F."/>
            <person name="Nieckarz M."/>
            <person name="Delaby M."/>
            <person name="Nieves C."/>
            <person name="Viehboeck T."/>
            <person name="Krause N."/>
            <person name="Rivera-Millot A."/>
            <person name="Nakamura A."/>
            <person name="Vischer N."/>
            <person name="VanNieuwenhze M."/>
            <person name="Brun Y."/>
            <person name="Cava F."/>
            <person name="Bulgheresi S."/>
            <person name="Veyrier F."/>
        </authorList>
    </citation>
    <scope>NUCLEOTIDE SEQUENCE [LARGE SCALE GENOMIC DNA]</scope>
    <source>
        <strain evidence="2 3">SN4</strain>
    </source>
</reference>
<name>A0ABY4E536_9NEIS</name>
<dbReference type="Proteomes" id="UP000832011">
    <property type="component" value="Chromosome"/>
</dbReference>
<sequence>MSLNRIATKQEVIARMTQGTDDVISEHAQFVRTDNGYWVAWHEQTAAVIHEDAAADEACFWVEGVATLDELLNMLTNGDFDEIEDFDGDEAEWDEVVLDSDVHHHHEHDHDHEHHHDHDCDHPNCDHHH</sequence>